<proteinExistence type="predicted"/>
<dbReference type="OrthoDB" id="4828144at2"/>
<dbReference type="InterPro" id="IPR015035">
    <property type="entry name" value="DUF1918"/>
</dbReference>
<dbReference type="Pfam" id="PF08940">
    <property type="entry name" value="DUF1918"/>
    <property type="match status" value="1"/>
</dbReference>
<dbReference type="Gene3D" id="2.30.30.440">
    <property type="entry name" value="Domain of unknown function DUF1918"/>
    <property type="match status" value="1"/>
</dbReference>
<evidence type="ECO:0000313" key="3">
    <source>
        <dbReference type="Proteomes" id="UP000192448"/>
    </source>
</evidence>
<reference evidence="2 3" key="1">
    <citation type="submission" date="2017-02" db="EMBL/GenBank/DDBJ databases">
        <title>The new phylogeny of genus Mycobacterium.</title>
        <authorList>
            <person name="Tortoli E."/>
            <person name="Trovato A."/>
            <person name="Cirillo D.M."/>
        </authorList>
    </citation>
    <scope>NUCLEOTIDE SEQUENCE [LARGE SCALE GENOMIC DNA]</scope>
    <source>
        <strain evidence="2 3">RW6</strain>
    </source>
</reference>
<accession>A0A1X0BDY9</accession>
<sequence length="73" mass="7887">MKAHVGDFLVVKGTTTDQHEQHAEIIGVRAEDGSPPYEVRWLGNGHEATIYPGTDALVVSAAEHARAADRAKH</sequence>
<evidence type="ECO:0000313" key="2">
    <source>
        <dbReference type="EMBL" id="ORA40056.1"/>
    </source>
</evidence>
<gene>
    <name evidence="2" type="ORF">BST13_01540</name>
</gene>
<dbReference type="AlphaFoldDB" id="A0A1X0BDY9"/>
<feature type="domain" description="DUF1918" evidence="1">
    <location>
        <begin position="1"/>
        <end position="58"/>
    </location>
</feature>
<evidence type="ECO:0000259" key="1">
    <source>
        <dbReference type="Pfam" id="PF08940"/>
    </source>
</evidence>
<dbReference type="RefSeq" id="WP_083159875.1">
    <property type="nucleotide sequence ID" value="NZ_MVHF01000001.1"/>
</dbReference>
<protein>
    <recommendedName>
        <fullName evidence="1">DUF1918 domain-containing protein</fullName>
    </recommendedName>
</protein>
<dbReference type="SUPFAM" id="SSF50118">
    <property type="entry name" value="Cell growth inhibitor/plasmid maintenance toxic component"/>
    <property type="match status" value="1"/>
</dbReference>
<name>A0A1X0BDY9_9MYCO</name>
<dbReference type="Proteomes" id="UP000192448">
    <property type="component" value="Unassembled WGS sequence"/>
</dbReference>
<keyword evidence="3" id="KW-1185">Reference proteome</keyword>
<dbReference type="EMBL" id="MVHF01000001">
    <property type="protein sequence ID" value="ORA40056.1"/>
    <property type="molecule type" value="Genomic_DNA"/>
</dbReference>
<comment type="caution">
    <text evidence="2">The sequence shown here is derived from an EMBL/GenBank/DDBJ whole genome shotgun (WGS) entry which is preliminary data.</text>
</comment>
<organism evidence="2 3">
    <name type="scientific">Mycobacterium aquaticum</name>
    <dbReference type="NCBI Taxonomy" id="1927124"/>
    <lineage>
        <taxon>Bacteria</taxon>
        <taxon>Bacillati</taxon>
        <taxon>Actinomycetota</taxon>
        <taxon>Actinomycetes</taxon>
        <taxon>Mycobacteriales</taxon>
        <taxon>Mycobacteriaceae</taxon>
        <taxon>Mycobacterium</taxon>
    </lineage>
</organism>
<dbReference type="STRING" id="1927124.BST13_01540"/>